<dbReference type="Pfam" id="PF13472">
    <property type="entry name" value="Lipase_GDSL_2"/>
    <property type="match status" value="1"/>
</dbReference>
<dbReference type="EMBL" id="QKTX01000005">
    <property type="protein sequence ID" value="PZV83892.1"/>
    <property type="molecule type" value="Genomic_DNA"/>
</dbReference>
<name>A0A326RVE5_9BACT</name>
<reference evidence="2 3" key="1">
    <citation type="submission" date="2018-06" db="EMBL/GenBank/DDBJ databases">
        <title>Genomic Encyclopedia of Archaeal and Bacterial Type Strains, Phase II (KMG-II): from individual species to whole genera.</title>
        <authorList>
            <person name="Goeker M."/>
        </authorList>
    </citation>
    <scope>NUCLEOTIDE SEQUENCE [LARGE SCALE GENOMIC DNA]</scope>
    <source>
        <strain evidence="2 3">T4</strain>
    </source>
</reference>
<dbReference type="RefSeq" id="WP_111392503.1">
    <property type="nucleotide sequence ID" value="NZ_QKTX01000005.1"/>
</dbReference>
<dbReference type="InterPro" id="IPR051532">
    <property type="entry name" value="Ester_Hydrolysis_Enzymes"/>
</dbReference>
<dbReference type="SUPFAM" id="SSF52266">
    <property type="entry name" value="SGNH hydrolase"/>
    <property type="match status" value="1"/>
</dbReference>
<protein>
    <submittedName>
        <fullName evidence="2">Lysophospholipase L1-like esterase</fullName>
    </submittedName>
</protein>
<gene>
    <name evidence="2" type="ORF">CLV31_105117</name>
</gene>
<comment type="caution">
    <text evidence="2">The sequence shown here is derived from an EMBL/GenBank/DDBJ whole genome shotgun (WGS) entry which is preliminary data.</text>
</comment>
<keyword evidence="3" id="KW-1185">Reference proteome</keyword>
<dbReference type="PANTHER" id="PTHR30383">
    <property type="entry name" value="THIOESTERASE 1/PROTEASE 1/LYSOPHOSPHOLIPASE L1"/>
    <property type="match status" value="1"/>
</dbReference>
<dbReference type="InterPro" id="IPR013830">
    <property type="entry name" value="SGNH_hydro"/>
</dbReference>
<dbReference type="Gene3D" id="3.40.50.1110">
    <property type="entry name" value="SGNH hydrolase"/>
    <property type="match status" value="1"/>
</dbReference>
<evidence type="ECO:0000313" key="2">
    <source>
        <dbReference type="EMBL" id="PZV83892.1"/>
    </source>
</evidence>
<dbReference type="InterPro" id="IPR036514">
    <property type="entry name" value="SGNH_hydro_sf"/>
</dbReference>
<dbReference type="AlphaFoldDB" id="A0A326RVE5"/>
<feature type="domain" description="SGNH hydrolase-type esterase" evidence="1">
    <location>
        <begin position="48"/>
        <end position="219"/>
    </location>
</feature>
<evidence type="ECO:0000313" key="3">
    <source>
        <dbReference type="Proteomes" id="UP000248917"/>
    </source>
</evidence>
<accession>A0A326RVE5</accession>
<dbReference type="Proteomes" id="UP000248917">
    <property type="component" value="Unassembled WGS sequence"/>
</dbReference>
<evidence type="ECO:0000259" key="1">
    <source>
        <dbReference type="Pfam" id="PF13472"/>
    </source>
</evidence>
<proteinExistence type="predicted"/>
<sequence length="235" mass="26661">MYWLFKLRLIPFLPVLYLEAARIRSKGVKLPARSENVIFGIGPARILVLGESTAAGVGASTFEKTLAGHLSGLFGNDFTIENYGRNGLRVREAYPLLKNLRTENPKKISGVILFLGANDCFRVTQPTAFKRELKHLINQIESESHPEWIYLADIPPVHLFPAFSEKMRDFLKIQRQFLQNEMIELARENAKIVFDPLSVEISPGFFSEDQIHPSDLGYQKIAAFAIQGLKKRNLF</sequence>
<dbReference type="GO" id="GO:0016788">
    <property type="term" value="F:hydrolase activity, acting on ester bonds"/>
    <property type="evidence" value="ECO:0007669"/>
    <property type="project" value="UniProtKB-ARBA"/>
</dbReference>
<organism evidence="2 3">
    <name type="scientific">Algoriphagus aquaeductus</name>
    <dbReference type="NCBI Taxonomy" id="475299"/>
    <lineage>
        <taxon>Bacteria</taxon>
        <taxon>Pseudomonadati</taxon>
        <taxon>Bacteroidota</taxon>
        <taxon>Cytophagia</taxon>
        <taxon>Cytophagales</taxon>
        <taxon>Cyclobacteriaceae</taxon>
        <taxon>Algoriphagus</taxon>
    </lineage>
</organism>